<dbReference type="PIRSF" id="PIRSF000915">
    <property type="entry name" value="PGP-type_phosphatase"/>
    <property type="match status" value="1"/>
</dbReference>
<dbReference type="EMBL" id="CP002361">
    <property type="protein sequence ID" value="ADR35540.1"/>
    <property type="molecule type" value="Genomic_DNA"/>
</dbReference>
<feature type="binding site" evidence="4">
    <location>
        <position position="9"/>
    </location>
    <ligand>
        <name>Mg(2+)</name>
        <dbReference type="ChEBI" id="CHEBI:18420"/>
    </ligand>
</feature>
<keyword evidence="4" id="KW-0460">Magnesium</keyword>
<dbReference type="Proteomes" id="UP000008722">
    <property type="component" value="Chromosome"/>
</dbReference>
<evidence type="ECO:0000256" key="4">
    <source>
        <dbReference type="PIRSR" id="PIRSR000915-3"/>
    </source>
</evidence>
<name>E4U6C0_OCEP5</name>
<keyword evidence="4" id="KW-0479">Metal-binding</keyword>
<proteinExistence type="inferred from homology"/>
<dbReference type="NCBIfam" id="TIGR01460">
    <property type="entry name" value="HAD-SF-IIA"/>
    <property type="match status" value="1"/>
</dbReference>
<dbReference type="SUPFAM" id="SSF56784">
    <property type="entry name" value="HAD-like"/>
    <property type="match status" value="1"/>
</dbReference>
<evidence type="ECO:0000256" key="2">
    <source>
        <dbReference type="PIRSR" id="PIRSR000915-1"/>
    </source>
</evidence>
<dbReference type="AlphaFoldDB" id="E4U6C0"/>
<feature type="binding site" evidence="4">
    <location>
        <position position="11"/>
    </location>
    <ligand>
        <name>Mg(2+)</name>
        <dbReference type="ChEBI" id="CHEBI:18420"/>
    </ligand>
</feature>
<dbReference type="STRING" id="670487.Ocepr_0076"/>
<dbReference type="Pfam" id="PF13344">
    <property type="entry name" value="Hydrolase_6"/>
    <property type="match status" value="1"/>
</dbReference>
<evidence type="ECO:0000256" key="3">
    <source>
        <dbReference type="PIRSR" id="PIRSR000915-2"/>
    </source>
</evidence>
<dbReference type="PANTHER" id="PTHR19288:SF46">
    <property type="entry name" value="HALOACID DEHALOGENASE-LIKE HYDROLASE DOMAIN-CONTAINING PROTEIN 2"/>
    <property type="match status" value="1"/>
</dbReference>
<dbReference type="OrthoDB" id="9810449at2"/>
<reference evidence="6" key="1">
    <citation type="submission" date="2010-11" db="EMBL/GenBank/DDBJ databases">
        <title>The complete sequence of chromosome of Oceanithermus profundus DSM 14977.</title>
        <authorList>
            <consortium name="US DOE Joint Genome Institute (JGI-PGF)"/>
            <person name="Lucas S."/>
            <person name="Copeland A."/>
            <person name="Lapidus A."/>
            <person name="Bruce D."/>
            <person name="Goodwin L."/>
            <person name="Pitluck S."/>
            <person name="Kyrpides N."/>
            <person name="Mavromatis K."/>
            <person name="Pagani I."/>
            <person name="Ivanova N."/>
            <person name="Zhang X."/>
            <person name="Brettin T."/>
            <person name="Detter J.C."/>
            <person name="Tapia R."/>
            <person name="Han C."/>
            <person name="Land M."/>
            <person name="Hauser L."/>
            <person name="Markowitz V."/>
            <person name="Cheng J.-F."/>
            <person name="Hugenholtz P."/>
            <person name="Woyke T."/>
            <person name="Wu D."/>
            <person name="Tindall B."/>
            <person name="Faehnrich R."/>
            <person name="Brambilla E."/>
            <person name="Klenk H.-P."/>
            <person name="Eisen J.A."/>
        </authorList>
    </citation>
    <scope>NUCLEOTIDE SEQUENCE [LARGE SCALE GENOMIC DNA]</scope>
    <source>
        <strain evidence="6">DSM 14977 / NBRC 100410 / VKM B-2274 / 506</strain>
    </source>
</reference>
<keyword evidence="5" id="KW-0378">Hydrolase</keyword>
<dbReference type="HOGENOM" id="CLU_043473_1_2_0"/>
<comment type="cofactor">
    <cofactor evidence="4">
        <name>Mg(2+)</name>
        <dbReference type="ChEBI" id="CHEBI:18420"/>
    </cofactor>
    <text evidence="4">Divalent metal ions. Mg(2+) is the most effective.</text>
</comment>
<feature type="active site" description="Proton donor" evidence="2">
    <location>
        <position position="11"/>
    </location>
</feature>
<dbReference type="InterPro" id="IPR006357">
    <property type="entry name" value="HAD-SF_hydro_IIA"/>
</dbReference>
<dbReference type="GO" id="GO:0046872">
    <property type="term" value="F:metal ion binding"/>
    <property type="evidence" value="ECO:0007669"/>
    <property type="project" value="UniProtKB-KW"/>
</dbReference>
<evidence type="ECO:0000256" key="1">
    <source>
        <dbReference type="PIRNR" id="PIRNR000915"/>
    </source>
</evidence>
<sequence length="264" mass="28705">MGIQGYLLDLDGTVYLGERLIPGADRAIAELRRRGRRIVFLSNKPLHSRADYAEKLTRLGVRASEDDVIHSSYVMARYLARERPGARVYAIGEPPLLAELEAAGLELSGDPERIEFVVAAFDRTCTWDKLNTAFQAIRRGARFVATNPDPTCPVEGGEIPDAAAVIAALEATTGKKVEAVVGKPSPHTVRAALERLELPADRVAMVGDRLGTDILMARRAGLVGILTLSGVTRPEELDWADVKPDYVIASLAELPDLDARLARD</sequence>
<dbReference type="Pfam" id="PF13242">
    <property type="entry name" value="Hydrolase_like"/>
    <property type="match status" value="1"/>
</dbReference>
<keyword evidence="6" id="KW-1185">Reference proteome</keyword>
<gene>
    <name evidence="5" type="ordered locus">Ocepr_0076</name>
</gene>
<dbReference type="Gene3D" id="3.40.50.1000">
    <property type="entry name" value="HAD superfamily/HAD-like"/>
    <property type="match status" value="2"/>
</dbReference>
<dbReference type="GO" id="GO:0016791">
    <property type="term" value="F:phosphatase activity"/>
    <property type="evidence" value="ECO:0007669"/>
    <property type="project" value="TreeGrafter"/>
</dbReference>
<feature type="active site" description="Nucleophile" evidence="2">
    <location>
        <position position="9"/>
    </location>
</feature>
<accession>E4U6C0</accession>
<dbReference type="PANTHER" id="PTHR19288">
    <property type="entry name" value="4-NITROPHENYLPHOSPHATASE-RELATED"/>
    <property type="match status" value="1"/>
</dbReference>
<dbReference type="GO" id="GO:0005737">
    <property type="term" value="C:cytoplasm"/>
    <property type="evidence" value="ECO:0007669"/>
    <property type="project" value="TreeGrafter"/>
</dbReference>
<dbReference type="InterPro" id="IPR036412">
    <property type="entry name" value="HAD-like_sf"/>
</dbReference>
<dbReference type="KEGG" id="opr:Ocepr_0076"/>
<dbReference type="InterPro" id="IPR023214">
    <property type="entry name" value="HAD_sf"/>
</dbReference>
<feature type="binding site" evidence="3">
    <location>
        <position position="183"/>
    </location>
    <ligand>
        <name>substrate</name>
    </ligand>
</feature>
<feature type="binding site" evidence="4">
    <location>
        <position position="208"/>
    </location>
    <ligand>
        <name>Mg(2+)</name>
        <dbReference type="ChEBI" id="CHEBI:18420"/>
    </ligand>
</feature>
<organism evidence="5 6">
    <name type="scientific">Oceanithermus profundus (strain DSM 14977 / NBRC 100410 / VKM B-2274 / 506)</name>
    <dbReference type="NCBI Taxonomy" id="670487"/>
    <lineage>
        <taxon>Bacteria</taxon>
        <taxon>Thermotogati</taxon>
        <taxon>Deinococcota</taxon>
        <taxon>Deinococci</taxon>
        <taxon>Thermales</taxon>
        <taxon>Thermaceae</taxon>
        <taxon>Oceanithermus</taxon>
    </lineage>
</organism>
<dbReference type="RefSeq" id="WP_013456710.1">
    <property type="nucleotide sequence ID" value="NC_014761.1"/>
</dbReference>
<dbReference type="eggNOG" id="COG0647">
    <property type="taxonomic scope" value="Bacteria"/>
</dbReference>
<comment type="similarity">
    <text evidence="1">Belongs to the HAD-like hydrolase superfamily.</text>
</comment>
<protein>
    <submittedName>
        <fullName evidence="5">HAD-superfamily hydrolase, subfamily IIA</fullName>
    </submittedName>
</protein>
<evidence type="ECO:0000313" key="6">
    <source>
        <dbReference type="Proteomes" id="UP000008722"/>
    </source>
</evidence>
<evidence type="ECO:0000313" key="5">
    <source>
        <dbReference type="EMBL" id="ADR35540.1"/>
    </source>
</evidence>
<reference evidence="5 6" key="2">
    <citation type="journal article" date="2011" name="Stand. Genomic Sci.">
        <title>Complete genome sequence of Oceanithermus profundus type strain (506).</title>
        <authorList>
            <person name="Pati A."/>
            <person name="Zhang X."/>
            <person name="Lapidus A."/>
            <person name="Nolan M."/>
            <person name="Lucas S."/>
            <person name="Del Rio T.G."/>
            <person name="Tice H."/>
            <person name="Cheng J.F."/>
            <person name="Tapia R."/>
            <person name="Han C."/>
            <person name="Goodwin L."/>
            <person name="Pitluck S."/>
            <person name="Liolios K."/>
            <person name="Pagani I."/>
            <person name="Ivanova N."/>
            <person name="Mavromatis K."/>
            <person name="Chen A."/>
            <person name="Palaniappan K."/>
            <person name="Hauser L."/>
            <person name="Jeffries C.D."/>
            <person name="Brambilla E.M."/>
            <person name="Rohl A."/>
            <person name="Mwirichia R."/>
            <person name="Rohde M."/>
            <person name="Tindall B.J."/>
            <person name="Sikorski J."/>
            <person name="Wirth R."/>
            <person name="Goker M."/>
            <person name="Woyke T."/>
            <person name="Detter J.C."/>
            <person name="Bristow J."/>
            <person name="Eisen J.A."/>
            <person name="Markowitz V."/>
            <person name="Hugenholtz P."/>
            <person name="Kyrpides N.C."/>
            <person name="Klenk H.P."/>
            <person name="Land M."/>
        </authorList>
    </citation>
    <scope>NUCLEOTIDE SEQUENCE [LARGE SCALE GENOMIC DNA]</scope>
    <source>
        <strain evidence="6">DSM 14977 / NBRC 100410 / VKM B-2274 / 506</strain>
    </source>
</reference>